<dbReference type="InterPro" id="IPR016187">
    <property type="entry name" value="CTDL_fold"/>
</dbReference>
<name>A0A7G9TFS2_PSEMX</name>
<dbReference type="SUPFAM" id="SSF56436">
    <property type="entry name" value="C-type lectin-like"/>
    <property type="match status" value="1"/>
</dbReference>
<accession>A0A7G9TFS2</accession>
<evidence type="ECO:0000256" key="1">
    <source>
        <dbReference type="SAM" id="MobiDB-lite"/>
    </source>
</evidence>
<dbReference type="AlphaFoldDB" id="A0A7G9TFS2"/>
<gene>
    <name evidence="3" type="ORF">IAE60_05935</name>
</gene>
<dbReference type="PANTHER" id="PTHR23150:SF19">
    <property type="entry name" value="FORMYLGLYCINE-GENERATING ENZYME"/>
    <property type="match status" value="1"/>
</dbReference>
<dbReference type="Proteomes" id="UP000515838">
    <property type="component" value="Chromosome"/>
</dbReference>
<evidence type="ECO:0000313" key="3">
    <source>
        <dbReference type="EMBL" id="QNN78947.1"/>
    </source>
</evidence>
<dbReference type="InterPro" id="IPR051043">
    <property type="entry name" value="Sulfatase_Mod_Factor_Kinase"/>
</dbReference>
<dbReference type="RefSeq" id="WP_187574231.1">
    <property type="nucleotide sequence ID" value="NZ_CP060731.1"/>
</dbReference>
<dbReference type="Gene3D" id="3.90.1580.10">
    <property type="entry name" value="paralog of FGE (formylglycine-generating enzyme)"/>
    <property type="match status" value="1"/>
</dbReference>
<sequence>MNTPVPPGSHAAPERDDTPHVVKTEYKFSHVTTQRYLPTPGKAPGWPFADIGQWKIDANASADDWVAELKDWRREHLTRIGYDDANYRRPELQWAQRNFVHAQVMVEDRYLYDPAAARYTVDRYLDDLEARYGGLDSVLLWCVYPNIGVDDRNQFDLARSLPGGLEGLRGAIDDFHRRGVRVFLTTMPWDNGTRDEGEPDWQAIAKIVKAVGADGINGDTYNGVPRAFFDACDALGHPVVVQPESTISAEEHLIWNVQSWGKKAPNEVVPPVAKFKWLEPRHMINYENRWGRDRIHDLQYIFFNGVGYNAWENVWGLWNQLTPRDAESLRRIATIYRRFPSLFVSLDWRPYERTLQAGIFASRFPGEGRTLWTLVNRHEYVIGGEQLAVPHVEGTRYFDLWNGTVLEPRILDGRAILETTLEGRGFGALLALREGVEEADLEAFLAKMAEYAATPLASLSAHWKALPQTLQAIAPTAPQAVAPDGMVTIPAGEFLFAVQGIEIEGQVWEGVDVQFPWEPTARRHHRHRMQVAAFHIDRHPVTNAQFKAFVDATGYAPRDALNFLRDWRDGAPQTGWENKPVTWVSLEDARAYAAWAGKRLPHGWEWQYAAQGTDGRLYPWGDTWREDAAPPVFRGRTLPPPADVGMHPAGASPFGVQDLVGHVWQWTDEFHDEHTRAAIVRGGSDYEPRTSHWYFPQARRLDQHGKLLLMAPGKDRSGRIGFRCVVDAA</sequence>
<feature type="domain" description="Sulfatase-modifying factor enzyme-like" evidence="2">
    <location>
        <begin position="484"/>
        <end position="725"/>
    </location>
</feature>
<reference evidence="3 4" key="1">
    <citation type="submission" date="2020-08" db="EMBL/GenBank/DDBJ databases">
        <title>Streptomycin Non-resistant strain, P. mexicana.</title>
        <authorList>
            <person name="Ganesh-Kumar S."/>
            <person name="Zhe T."/>
            <person name="Yu Z."/>
            <person name="Min Y."/>
        </authorList>
    </citation>
    <scope>NUCLEOTIDE SEQUENCE [LARGE SCALE GENOMIC DNA]</scope>
    <source>
        <strain evidence="3 4">GTZY2</strain>
    </source>
</reference>
<dbReference type="InterPro" id="IPR005532">
    <property type="entry name" value="SUMF_dom"/>
</dbReference>
<evidence type="ECO:0000313" key="4">
    <source>
        <dbReference type="Proteomes" id="UP000515838"/>
    </source>
</evidence>
<dbReference type="PANTHER" id="PTHR23150">
    <property type="entry name" value="SULFATASE MODIFYING FACTOR 1, 2"/>
    <property type="match status" value="1"/>
</dbReference>
<proteinExistence type="predicted"/>
<evidence type="ECO:0000259" key="2">
    <source>
        <dbReference type="Pfam" id="PF03781"/>
    </source>
</evidence>
<organism evidence="3 4">
    <name type="scientific">Pseudoxanthomonas mexicana</name>
    <dbReference type="NCBI Taxonomy" id="128785"/>
    <lineage>
        <taxon>Bacteria</taxon>
        <taxon>Pseudomonadati</taxon>
        <taxon>Pseudomonadota</taxon>
        <taxon>Gammaproteobacteria</taxon>
        <taxon>Lysobacterales</taxon>
        <taxon>Lysobacteraceae</taxon>
        <taxon>Pseudoxanthomonas</taxon>
    </lineage>
</organism>
<dbReference type="Pfam" id="PF03781">
    <property type="entry name" value="FGE-sulfatase"/>
    <property type="match status" value="1"/>
</dbReference>
<feature type="region of interest" description="Disordered" evidence="1">
    <location>
        <begin position="1"/>
        <end position="20"/>
    </location>
</feature>
<dbReference type="GO" id="GO:0120147">
    <property type="term" value="F:formylglycine-generating oxidase activity"/>
    <property type="evidence" value="ECO:0007669"/>
    <property type="project" value="TreeGrafter"/>
</dbReference>
<protein>
    <submittedName>
        <fullName evidence="3">SUMF1/EgtB/PvdO family nonheme iron enzyme</fullName>
    </submittedName>
</protein>
<dbReference type="EMBL" id="CP060731">
    <property type="protein sequence ID" value="QNN78947.1"/>
    <property type="molecule type" value="Genomic_DNA"/>
</dbReference>
<dbReference type="InterPro" id="IPR042095">
    <property type="entry name" value="SUMF_sf"/>
</dbReference>
<dbReference type="GeneID" id="81470499"/>